<organism evidence="3 4">
    <name type="scientific">Glossina brevipalpis</name>
    <dbReference type="NCBI Taxonomy" id="37001"/>
    <lineage>
        <taxon>Eukaryota</taxon>
        <taxon>Metazoa</taxon>
        <taxon>Ecdysozoa</taxon>
        <taxon>Arthropoda</taxon>
        <taxon>Hexapoda</taxon>
        <taxon>Insecta</taxon>
        <taxon>Pterygota</taxon>
        <taxon>Neoptera</taxon>
        <taxon>Endopterygota</taxon>
        <taxon>Diptera</taxon>
        <taxon>Brachycera</taxon>
        <taxon>Muscomorpha</taxon>
        <taxon>Hippoboscoidea</taxon>
        <taxon>Glossinidae</taxon>
        <taxon>Glossina</taxon>
    </lineage>
</organism>
<dbReference type="PANTHER" id="PTHR33332">
    <property type="entry name" value="REVERSE TRANSCRIPTASE DOMAIN-CONTAINING PROTEIN"/>
    <property type="match status" value="1"/>
</dbReference>
<keyword evidence="1" id="KW-1133">Transmembrane helix</keyword>
<dbReference type="VEuPathDB" id="VectorBase:GBRI014046"/>
<keyword evidence="1" id="KW-0812">Transmembrane</keyword>
<reference evidence="3" key="2">
    <citation type="submission" date="2020-05" db="UniProtKB">
        <authorList>
            <consortium name="EnsemblMetazoa"/>
        </authorList>
    </citation>
    <scope>IDENTIFICATION</scope>
    <source>
        <strain evidence="3">IAEA</strain>
    </source>
</reference>
<reference evidence="4" key="1">
    <citation type="submission" date="2014-03" db="EMBL/GenBank/DDBJ databases">
        <authorList>
            <person name="Aksoy S."/>
            <person name="Warren W."/>
            <person name="Wilson R.K."/>
        </authorList>
    </citation>
    <scope>NUCLEOTIDE SEQUENCE [LARGE SCALE GENOMIC DNA]</scope>
    <source>
        <strain evidence="4">IAEA</strain>
    </source>
</reference>
<keyword evidence="4" id="KW-1185">Reference proteome</keyword>
<proteinExistence type="predicted"/>
<name>A0A1A9WC42_9MUSC</name>
<dbReference type="Proteomes" id="UP000091820">
    <property type="component" value="Unassembled WGS sequence"/>
</dbReference>
<accession>A0A1A9WC42</accession>
<evidence type="ECO:0000256" key="1">
    <source>
        <dbReference type="SAM" id="Phobius"/>
    </source>
</evidence>
<dbReference type="PROSITE" id="PS50878">
    <property type="entry name" value="RT_POL"/>
    <property type="match status" value="1"/>
</dbReference>
<dbReference type="InterPro" id="IPR043502">
    <property type="entry name" value="DNA/RNA_pol_sf"/>
</dbReference>
<protein>
    <recommendedName>
        <fullName evidence="2">Reverse transcriptase domain-containing protein</fullName>
    </recommendedName>
</protein>
<dbReference type="AlphaFoldDB" id="A0A1A9WC42"/>
<dbReference type="SUPFAM" id="SSF56672">
    <property type="entry name" value="DNA/RNA polymerases"/>
    <property type="match status" value="1"/>
</dbReference>
<keyword evidence="1" id="KW-0472">Membrane</keyword>
<dbReference type="InterPro" id="IPR000477">
    <property type="entry name" value="RT_dom"/>
</dbReference>
<feature type="domain" description="Reverse transcriptase" evidence="2">
    <location>
        <begin position="1"/>
        <end position="235"/>
    </location>
</feature>
<dbReference type="Pfam" id="PF00078">
    <property type="entry name" value="RVT_1"/>
    <property type="match status" value="1"/>
</dbReference>
<sequence length="235" mass="26399">MSASDLWHIAKLFRGIKSVSSPMPIQFFEELCDNLSGPCGNIMSCPSSLDESHDDFLLNKSVLSELNKALNTSKDTSPDLDGIECFLESRNNLSDYQFGFRNSKSTQDNIITTWSAINLAFMKDQTLIACFLDISSAFDLVNIDILKSTLLSLRLFNKFCNLLHGFLQYQSIVISNNDITVNRRSFTGIPQGSVLSPIRFNIYINNVFKYVPINVSILGYALMTLLFSAHILTHM</sequence>
<dbReference type="GO" id="GO:0071897">
    <property type="term" value="P:DNA biosynthetic process"/>
    <property type="evidence" value="ECO:0007669"/>
    <property type="project" value="UniProtKB-ARBA"/>
</dbReference>
<evidence type="ECO:0000259" key="2">
    <source>
        <dbReference type="PROSITE" id="PS50878"/>
    </source>
</evidence>
<evidence type="ECO:0000313" key="3">
    <source>
        <dbReference type="EnsemblMetazoa" id="GBRI014046-PA"/>
    </source>
</evidence>
<feature type="transmembrane region" description="Helical" evidence="1">
    <location>
        <begin position="210"/>
        <end position="232"/>
    </location>
</feature>
<dbReference type="EnsemblMetazoa" id="GBRI014046-RA">
    <property type="protein sequence ID" value="GBRI014046-PA"/>
    <property type="gene ID" value="GBRI014046"/>
</dbReference>
<evidence type="ECO:0000313" key="4">
    <source>
        <dbReference type="Proteomes" id="UP000091820"/>
    </source>
</evidence>